<dbReference type="Proteomes" id="UP000799302">
    <property type="component" value="Unassembled WGS sequence"/>
</dbReference>
<evidence type="ECO:0000256" key="1">
    <source>
        <dbReference type="SAM" id="SignalP"/>
    </source>
</evidence>
<organism evidence="2 3">
    <name type="scientific">Microthyrium microscopicum</name>
    <dbReference type="NCBI Taxonomy" id="703497"/>
    <lineage>
        <taxon>Eukaryota</taxon>
        <taxon>Fungi</taxon>
        <taxon>Dikarya</taxon>
        <taxon>Ascomycota</taxon>
        <taxon>Pezizomycotina</taxon>
        <taxon>Dothideomycetes</taxon>
        <taxon>Dothideomycetes incertae sedis</taxon>
        <taxon>Microthyriales</taxon>
        <taxon>Microthyriaceae</taxon>
        <taxon>Microthyrium</taxon>
    </lineage>
</organism>
<proteinExistence type="predicted"/>
<feature type="chain" id="PRO_5025466531" evidence="1">
    <location>
        <begin position="20"/>
        <end position="424"/>
    </location>
</feature>
<name>A0A6A6UL90_9PEZI</name>
<evidence type="ECO:0000313" key="2">
    <source>
        <dbReference type="EMBL" id="KAF2672271.1"/>
    </source>
</evidence>
<keyword evidence="3" id="KW-1185">Reference proteome</keyword>
<accession>A0A6A6UL90</accession>
<evidence type="ECO:0000313" key="3">
    <source>
        <dbReference type="Proteomes" id="UP000799302"/>
    </source>
</evidence>
<feature type="signal peptide" evidence="1">
    <location>
        <begin position="1"/>
        <end position="19"/>
    </location>
</feature>
<keyword evidence="1" id="KW-0732">Signal</keyword>
<sequence>MMLLKGLALAAALLPAVLASPTGADIKATTDGAVEGQIWPPPVWKKSTADTADIPHYWPPIVAKDLQGLNPPPSWCLDTFHHCTCGFKCADSCDVLHDQGPLCLPGPLSTPNDPSDVFLTSPPPGTIIPVVSTRDLKATEQESACSSTCYSLIDECTAEYHDANCAAQVCVNELACIDCCTTKKRSVEEIAPVKAAEGDCDQCAKNINDCIARGGEGAMCADSNCGSPLCGSCCNASKRSEVISFPVVPAEKSAEADCNNCRYALAYCDLAPQNQDKPGCIQSTCNNVDWCGNGQSCCHSLGVTKRSGIEANVTEPSPVTLPPKCDKCVDEIEKCMKELNSNECAPFLCDNSSDCEGCCDAPPVVTRAVAQSEDDGFDCTNCYSVVNGCVQSGNSLSYCSGAVCSDTALCGYPGACTAMCLPTV</sequence>
<reference evidence="2" key="1">
    <citation type="journal article" date="2020" name="Stud. Mycol.">
        <title>101 Dothideomycetes genomes: a test case for predicting lifestyles and emergence of pathogens.</title>
        <authorList>
            <person name="Haridas S."/>
            <person name="Albert R."/>
            <person name="Binder M."/>
            <person name="Bloem J."/>
            <person name="Labutti K."/>
            <person name="Salamov A."/>
            <person name="Andreopoulos B."/>
            <person name="Baker S."/>
            <person name="Barry K."/>
            <person name="Bills G."/>
            <person name="Bluhm B."/>
            <person name="Cannon C."/>
            <person name="Castanera R."/>
            <person name="Culley D."/>
            <person name="Daum C."/>
            <person name="Ezra D."/>
            <person name="Gonzalez J."/>
            <person name="Henrissat B."/>
            <person name="Kuo A."/>
            <person name="Liang C."/>
            <person name="Lipzen A."/>
            <person name="Lutzoni F."/>
            <person name="Magnuson J."/>
            <person name="Mondo S."/>
            <person name="Nolan M."/>
            <person name="Ohm R."/>
            <person name="Pangilinan J."/>
            <person name="Park H.-J."/>
            <person name="Ramirez L."/>
            <person name="Alfaro M."/>
            <person name="Sun H."/>
            <person name="Tritt A."/>
            <person name="Yoshinaga Y."/>
            <person name="Zwiers L.-H."/>
            <person name="Turgeon B."/>
            <person name="Goodwin S."/>
            <person name="Spatafora J."/>
            <person name="Crous P."/>
            <person name="Grigoriev I."/>
        </authorList>
    </citation>
    <scope>NUCLEOTIDE SEQUENCE</scope>
    <source>
        <strain evidence="2">CBS 115976</strain>
    </source>
</reference>
<dbReference type="EMBL" id="MU004232">
    <property type="protein sequence ID" value="KAF2672271.1"/>
    <property type="molecule type" value="Genomic_DNA"/>
</dbReference>
<gene>
    <name evidence="2" type="ORF">BT63DRAFT_452774</name>
</gene>
<dbReference type="AlphaFoldDB" id="A0A6A6UL90"/>
<protein>
    <submittedName>
        <fullName evidence="2">Uncharacterized protein</fullName>
    </submittedName>
</protein>